<dbReference type="STRING" id="313596.RB2501_08605"/>
<dbReference type="KEGG" id="rbi:RB2501_08605"/>
<name>A4CJ41_ROBBH</name>
<proteinExistence type="predicted"/>
<dbReference type="HOGENOM" id="CLU_006462_7_3_10"/>
<dbReference type="PANTHER" id="PTHR10357">
    <property type="entry name" value="ALPHA-AMYLASE FAMILY MEMBER"/>
    <property type="match status" value="1"/>
</dbReference>
<dbReference type="InterPro" id="IPR006047">
    <property type="entry name" value="GH13_cat_dom"/>
</dbReference>
<evidence type="ECO:0000256" key="1">
    <source>
        <dbReference type="ARBA" id="ARBA00022801"/>
    </source>
</evidence>
<dbReference type="Pfam" id="PF10438">
    <property type="entry name" value="Cyc-maltodext_C"/>
    <property type="match status" value="1"/>
</dbReference>
<dbReference type="SMART" id="SM00642">
    <property type="entry name" value="Aamy"/>
    <property type="match status" value="1"/>
</dbReference>
<dbReference type="PANTHER" id="PTHR10357:SF210">
    <property type="entry name" value="MALTODEXTRIN GLUCOSIDASE"/>
    <property type="match status" value="1"/>
</dbReference>
<evidence type="ECO:0000259" key="3">
    <source>
        <dbReference type="SMART" id="SM00642"/>
    </source>
</evidence>
<dbReference type="CAZy" id="GH13">
    <property type="family name" value="Glycoside Hydrolase Family 13"/>
</dbReference>
<dbReference type="Gene3D" id="2.60.40.1180">
    <property type="entry name" value="Golgi alpha-mannosidase II"/>
    <property type="match status" value="1"/>
</dbReference>
<keyword evidence="5" id="KW-1185">Reference proteome</keyword>
<reference evidence="4 5" key="1">
    <citation type="journal article" date="2009" name="J. Bacteriol.">
        <title>Complete genome sequence of Robiginitalea biformata HTCC2501.</title>
        <authorList>
            <person name="Oh H.M."/>
            <person name="Giovannoni S.J."/>
            <person name="Lee K."/>
            <person name="Ferriera S."/>
            <person name="Johnson J."/>
            <person name="Cho J.C."/>
        </authorList>
    </citation>
    <scope>NUCLEOTIDE SEQUENCE [LARGE SCALE GENOMIC DNA]</scope>
    <source>
        <strain evidence="5">ATCC BAA-864 / HTCC2501 / KCTC 12146</strain>
    </source>
</reference>
<dbReference type="AlphaFoldDB" id="A4CJ41"/>
<feature type="domain" description="Glycosyl hydrolase family 13 catalytic" evidence="3">
    <location>
        <begin position="95"/>
        <end position="500"/>
    </location>
</feature>
<dbReference type="GO" id="GO:0005975">
    <property type="term" value="P:carbohydrate metabolic process"/>
    <property type="evidence" value="ECO:0007669"/>
    <property type="project" value="InterPro"/>
</dbReference>
<dbReference type="Pfam" id="PF00128">
    <property type="entry name" value="Alpha-amylase"/>
    <property type="match status" value="1"/>
</dbReference>
<dbReference type="InterPro" id="IPR014756">
    <property type="entry name" value="Ig_E-set"/>
</dbReference>
<dbReference type="InterPro" id="IPR015171">
    <property type="entry name" value="Cyc-maltodext_N"/>
</dbReference>
<protein>
    <submittedName>
        <fullName evidence="4">Putative alpha-amylase</fullName>
    </submittedName>
</protein>
<keyword evidence="2" id="KW-0326">Glycosidase</keyword>
<dbReference type="SUPFAM" id="SSF51011">
    <property type="entry name" value="Glycosyl hydrolase domain"/>
    <property type="match status" value="1"/>
</dbReference>
<dbReference type="EMBL" id="CP001712">
    <property type="protein sequence ID" value="EAR16949.1"/>
    <property type="molecule type" value="Genomic_DNA"/>
</dbReference>
<dbReference type="SUPFAM" id="SSF51445">
    <property type="entry name" value="(Trans)glycosidases"/>
    <property type="match status" value="1"/>
</dbReference>
<dbReference type="InterPro" id="IPR017853">
    <property type="entry name" value="GH"/>
</dbReference>
<dbReference type="Gene3D" id="2.60.40.10">
    <property type="entry name" value="Immunoglobulins"/>
    <property type="match status" value="1"/>
</dbReference>
<dbReference type="InterPro" id="IPR013780">
    <property type="entry name" value="Glyco_hydro_b"/>
</dbReference>
<keyword evidence="1" id="KW-0378">Hydrolase</keyword>
<dbReference type="Gene3D" id="3.20.20.80">
    <property type="entry name" value="Glycosidases"/>
    <property type="match status" value="1"/>
</dbReference>
<dbReference type="GO" id="GO:0016798">
    <property type="term" value="F:hydrolase activity, acting on glycosyl bonds"/>
    <property type="evidence" value="ECO:0007669"/>
    <property type="project" value="UniProtKB-KW"/>
</dbReference>
<dbReference type="CDD" id="cd11340">
    <property type="entry name" value="AmyAc_bac_CMD_like_3"/>
    <property type="match status" value="1"/>
</dbReference>
<dbReference type="InterPro" id="IPR013783">
    <property type="entry name" value="Ig-like_fold"/>
</dbReference>
<dbReference type="InterPro" id="IPR019492">
    <property type="entry name" value="Cyclo-malto-dextrinase_C"/>
</dbReference>
<gene>
    <name evidence="4" type="ordered locus">RB2501_08605</name>
</gene>
<dbReference type="Proteomes" id="UP000009049">
    <property type="component" value="Chromosome"/>
</dbReference>
<dbReference type="eggNOG" id="COG0366">
    <property type="taxonomic scope" value="Bacteria"/>
</dbReference>
<dbReference type="Pfam" id="PF09087">
    <property type="entry name" value="Cyc-maltodext_N"/>
    <property type="match status" value="1"/>
</dbReference>
<evidence type="ECO:0000256" key="2">
    <source>
        <dbReference type="ARBA" id="ARBA00023295"/>
    </source>
</evidence>
<evidence type="ECO:0000313" key="5">
    <source>
        <dbReference type="Proteomes" id="UP000009049"/>
    </source>
</evidence>
<accession>A4CJ41</accession>
<organism evidence="4 5">
    <name type="scientific">Robiginitalea biformata (strain ATCC BAA-864 / DSM 15991 / KCTC 12146 / HTCC2501)</name>
    <dbReference type="NCBI Taxonomy" id="313596"/>
    <lineage>
        <taxon>Bacteria</taxon>
        <taxon>Pseudomonadati</taxon>
        <taxon>Bacteroidota</taxon>
        <taxon>Flavobacteriia</taxon>
        <taxon>Flavobacteriales</taxon>
        <taxon>Flavobacteriaceae</taxon>
        <taxon>Robiginitalea</taxon>
    </lineage>
</organism>
<evidence type="ECO:0000313" key="4">
    <source>
        <dbReference type="EMBL" id="EAR16949.1"/>
    </source>
</evidence>
<sequence length="589" mass="66076">MQSDTLQLLIHGPGLAAATARVDYPGLQLAGTHPGDSPNYLFLDLVLGPDLPSGTARIRLEAPGSPPLDLEYPFLARERPAGTYKGFGPEDVVYLITPDRFANGDPLNDSVAGMRETRVDRADDYARHGGDIRGIIGHLDYLSEMGFTAIWPSPLLTNDMERTSYHGYAITDLYEVDPRFGTLEDYRELADAARQRGMKLIMDQVVNHIGVSHWWMDDLPFGNWIHGQAAWEKGEPPRVTNHRRTVNQDPYAAAADRQLMDRGWFVPSMPDLNQDNPILARYLIQNSIWWIETLGLGGIRQDTYPYPEKHFMARWAGAIMAEYPNFNIVGEEWSYNPLLVGYWQDGANNRDGYRSHLRSTMDFPLQRALVEALRAEEGWDTGLNQLYEALANDFHYARPADLLFFGDNHDMDRLFTQLGRDIRLTEMALAFILTAPRTPQVYYGTEILMDNSEKPGDHGRIRSDFPGGWEGDAVNAFTGEGLSPAQLGMQESLRKLLQYRKDSRAIQAGETTHFAPEDGVYLMARVLGDETVVLVINKNEGPVLLDTGRFGELGLGGEQLRNVLTGAGILWADSVSLPRRGAYVFTTRQ</sequence>
<dbReference type="SUPFAM" id="SSF81296">
    <property type="entry name" value="E set domains"/>
    <property type="match status" value="1"/>
</dbReference>